<feature type="transmembrane region" description="Helical" evidence="2">
    <location>
        <begin position="77"/>
        <end position="98"/>
    </location>
</feature>
<organism evidence="3 4">
    <name type="scientific">Haloferax profundi</name>
    <dbReference type="NCBI Taxonomy" id="1544718"/>
    <lineage>
        <taxon>Archaea</taxon>
        <taxon>Methanobacteriati</taxon>
        <taxon>Methanobacteriota</taxon>
        <taxon>Stenosarchaea group</taxon>
        <taxon>Halobacteria</taxon>
        <taxon>Halobacteriales</taxon>
        <taxon>Haloferacaceae</taxon>
        <taxon>Haloferax</taxon>
    </lineage>
</organism>
<feature type="compositionally biased region" description="Basic and acidic residues" evidence="1">
    <location>
        <begin position="422"/>
        <end position="431"/>
    </location>
</feature>
<evidence type="ECO:0000313" key="3">
    <source>
        <dbReference type="EMBL" id="KTG13392.1"/>
    </source>
</evidence>
<evidence type="ECO:0000256" key="1">
    <source>
        <dbReference type="SAM" id="MobiDB-lite"/>
    </source>
</evidence>
<feature type="transmembrane region" description="Helical" evidence="2">
    <location>
        <begin position="110"/>
        <end position="129"/>
    </location>
</feature>
<evidence type="ECO:0000256" key="2">
    <source>
        <dbReference type="SAM" id="Phobius"/>
    </source>
</evidence>
<proteinExistence type="predicted"/>
<name>A0A0W1RJE1_9EURY</name>
<sequence>MNPEKIDEGSVTDADVAGLEPVVKETEKWFVSHGQPHLIEDYNATEHVLTRAIPFLVVLLVVQLFRAVRVGWPDQPLWLVGVVVLAITVATRIGLNLIAGRELWRQADSVGIVEASAFAVIPAIAWLVATGDSFEFFRVLVTNYVILVVIYVITSFGVVRGSARGLQKALSGIGSAANLAIRALPLLLVVFALFFINSELWQVSHSAEPVPFWTAILLILTVAALAVILLLRRELEGINYLKDPDKIVAFCKDTPVGDIAPALAVEAANPPPLKRRQRTEVALLFLYSTGQQVAIVSLFIVVFFSLFGLFAVPISVLEMWIGESVLTPVFSFDWFGSRVFLTWELIRVSALLGALSALYFAVNIVIDQTYRDQFFTEIATGVERTLAVRAVYLMLLDRIDASESTVSQSVGDHVTMSPEIESESKSRTDDV</sequence>
<feature type="transmembrane region" description="Helical" evidence="2">
    <location>
        <begin position="48"/>
        <end position="65"/>
    </location>
</feature>
<evidence type="ECO:0000313" key="4">
    <source>
        <dbReference type="Proteomes" id="UP000053157"/>
    </source>
</evidence>
<keyword evidence="4" id="KW-1185">Reference proteome</keyword>
<comment type="caution">
    <text evidence="3">The sequence shown here is derived from an EMBL/GenBank/DDBJ whole genome shotgun (WGS) entry which is preliminary data.</text>
</comment>
<feature type="transmembrane region" description="Helical" evidence="2">
    <location>
        <begin position="179"/>
        <end position="198"/>
    </location>
</feature>
<feature type="transmembrane region" description="Helical" evidence="2">
    <location>
        <begin position="141"/>
        <end position="159"/>
    </location>
</feature>
<keyword evidence="2" id="KW-0812">Transmembrane</keyword>
<gene>
    <name evidence="3" type="ORF">AUR66_19425</name>
</gene>
<dbReference type="AlphaFoldDB" id="A0A0W1RJE1"/>
<feature type="transmembrane region" description="Helical" evidence="2">
    <location>
        <begin position="345"/>
        <end position="366"/>
    </location>
</feature>
<protein>
    <submittedName>
        <fullName evidence="3">Uncharacterized protein</fullName>
    </submittedName>
</protein>
<accession>A0A0W1RJE1</accession>
<keyword evidence="2" id="KW-0472">Membrane</keyword>
<feature type="region of interest" description="Disordered" evidence="1">
    <location>
        <begin position="410"/>
        <end position="431"/>
    </location>
</feature>
<dbReference type="EMBL" id="LOPV01000595">
    <property type="protein sequence ID" value="KTG13392.1"/>
    <property type="molecule type" value="Genomic_DNA"/>
</dbReference>
<feature type="transmembrane region" description="Helical" evidence="2">
    <location>
        <begin position="210"/>
        <end position="231"/>
    </location>
</feature>
<dbReference type="Proteomes" id="UP000053157">
    <property type="component" value="Unassembled WGS sequence"/>
</dbReference>
<keyword evidence="2" id="KW-1133">Transmembrane helix</keyword>
<feature type="transmembrane region" description="Helical" evidence="2">
    <location>
        <begin position="284"/>
        <end position="310"/>
    </location>
</feature>
<reference evidence="3 4" key="1">
    <citation type="submission" date="2015-12" db="EMBL/GenBank/DDBJ databases">
        <title>Haloferax profundi sp. nov. isolated from the Discovery deep brine-seawater interface in the Red Sea.</title>
        <authorList>
            <person name="Zhang G."/>
            <person name="Stingl U."/>
            <person name="Rashid M."/>
        </authorList>
    </citation>
    <scope>NUCLEOTIDE SEQUENCE [LARGE SCALE GENOMIC DNA]</scope>
    <source>
        <strain evidence="3 4">SB29</strain>
    </source>
</reference>